<feature type="compositionally biased region" description="Basic and acidic residues" evidence="7">
    <location>
        <begin position="1340"/>
        <end position="1354"/>
    </location>
</feature>
<feature type="region of interest" description="Disordered" evidence="7">
    <location>
        <begin position="1227"/>
        <end position="1755"/>
    </location>
</feature>
<keyword evidence="10" id="KW-1185">Reference proteome</keyword>
<proteinExistence type="predicted"/>
<sequence>MSAPAARPRLQPLLETLEDPAAPLGDLTDAHLTIAHISNQNSELNNAALQALGFCVFNSSVTSALSATEIRDLLSTVNSVAVKTSDKNTRTRALWVISKQAFPSEIVKKEVSNIISTLETILTKGDVQSMVVEYEALNVIIRLMEQTPAQMGEEAVRWAKLIIPLVVHSAHKVQLRGATALEMGMPLLLQKQQEVAAITEHLMTTKLISELQKLFSSKNETYVLKLWPLFVKLLGKTLHRSGSFINSLLQLEELGFRSGSPVVKKIAFIAWKSLIDNFALNPDILCSAKRLKLLMQPLISIHVRTEALALTKLEVWWYLLVRLGPQLPANFEQVCVPLIQSTLSLDSSAPLQGTPSRTTCNFSPLALGPYPFANAVTPRMNLASSPAGMVVIPSIQLLGIEMLLHFLMGPEVVDFAKQNKLALSLEPLQYPLISSPSFFCKHASTFINAVQDGFIAIGKEVPDCMLNVIWKDINGYVKTAIESGNKKEKQGSEILTMLLQALKNTVRSNSLPVQKILSLIDITVKELPSKVLGSPAYQVADMDLLNGTPALFLIQLPFHDNLLESCVTEERFFVILTTLVGFVLSGPTSPLAFSESVVGILNQSAKQVENKEHLWRMWSIVVNPLTEWINRTNEVNQGDALEHNFNAVYSALLLPVSHIFPPTMKSLLRTWSELYRAFARCAALVATAEENLCCEELCAKIISGLEGETPVVIMVDCLNFAPYGTKYQPKNRSPQTPTDWSKKKKEPLGKLSSLFKLLVMLLNSFHVFSSKETCSETLLSVGPSIIAVLHNIISRISLPSVIGTMFAIFSKPLAVFYEKTKLADVPKVYSDLNNKLEKLLAEIIQCVQSHCTGSYDSDLLVQLSPLLCVIFQHKNKQIRHQCAHFWNTTFAKATSLTYPEELKSVLSQAKKNIPLLLPAFESVEMTEEYSGPFSDAVRILLTLKGSGFFTFYSYQNYSPLLLIFLGQEENAKSEGHAGESEEVAGGCKPDHPPENAACGEEPPVTDMEESSTSTSKRGSQRDAADAVPEELSVGEGLETSAVETASKEPSVGNETTSNVSSSSSSDVISGTPQPASRRQSFITLEKFGSSENRPFSLSLLNSIAETPGSASVAGKQENTSVCKTGAKPEKSGEENTKPSKLEPEQIVTAVRRLTRRQSKLEHQENKQSKVFIGSEQESSASGSTENSPELSSIVENMEQILLNQSQLLHSTEEDIEKTEGVIAEIEKVRRLDMDSKENTPPEATVSPDQVTGDNSQVPHMSPSQKIPRRSSRRRSEAVESAAGSQDKEDGHQKRDRRKEDEKSGPKKVPQTRDDTSQMQKAVPGKTTENTNKESNLVERTAAEEEMKDNMKSDTEGQDGSSGVVGQKKVERPRYHTRRASQGLLSSIENSEADGYETKEESTRRKRSAKLKNRSDSLESKSKDLQPGSQSHEVSSQGNEMKNLLEASQGELSPEVGTDAAVTSEACGPKHQEAPAGVSKAEASAGSKDSPDAQNVNVDQKSNMSVESFSNPCVSDQDLKAPEDDKHVEKQTTEEECGDLSSSPVPEWQNKRSRRVKRVRSCDCCSTKPKQQILSVTGSKTESAPELNESQTSPVQTPLNPSEVSGNSSLDESLSLAPCAMSTPVHPPKEPTAFDLGGRSEGDLQGSVVEEEGLEDAKGRAGEITDAVVDMEEPADQSDGTEQHLSEGGVEEPGDSSVVAGNDSKEPVAMGKEEMSQNGQPEEIPGAPVDVSETEKNQLDEPESNWGNEEAAESSVGEICTIPNEEMKEELVETEITVHENAALDTEGAIENNGVGSPQKLEDDNSFVLANESPNGMQARCTWSPSASPSTSILKRGVKRNQDDDSLSPANKVSRCDYMIQLIQFVTGVFNRVCRVMSSKCVELLYFSLITTPTKGFLSPGSRNPKFKSSKKCLITEMAKESLLCPTECVYPALAGCKVPVDVILPQITSNICARGLGQLIRAKNIKTVGDLSTLSASQIKTLPIRSPKVSNVKKALKGYHKQQVKSRSFEEITALEDAEKPVNNIEEKSLCVDEEKLATGTGSLPSAPGWALPALSLRIEALAAQLAAEDLHGYSGSQLFEMQEKLVGMTHCIMRNLQSRWKSPPHDTSD</sequence>
<accession>A0A8C3JQJ9</accession>
<feature type="region of interest" description="Disordered" evidence="7">
    <location>
        <begin position="1107"/>
        <end position="1192"/>
    </location>
</feature>
<feature type="region of interest" description="Disordered" evidence="7">
    <location>
        <begin position="973"/>
        <end position="1080"/>
    </location>
</feature>
<evidence type="ECO:0000313" key="9">
    <source>
        <dbReference type="Ensembl" id="ENSCPGP00000011547.1"/>
    </source>
</evidence>
<dbReference type="PANTHER" id="PTHR22928:SF3">
    <property type="entry name" value="TELOMERE-ASSOCIATED PROTEIN RIF1"/>
    <property type="match status" value="1"/>
</dbReference>
<dbReference type="InterPro" id="IPR016024">
    <property type="entry name" value="ARM-type_fold"/>
</dbReference>
<evidence type="ECO:0000256" key="7">
    <source>
        <dbReference type="SAM" id="MobiDB-lite"/>
    </source>
</evidence>
<dbReference type="GO" id="GO:0140445">
    <property type="term" value="C:chromosome, telomeric repeat region"/>
    <property type="evidence" value="ECO:0007669"/>
    <property type="project" value="TreeGrafter"/>
</dbReference>
<feature type="compositionally biased region" description="Basic and acidic residues" evidence="7">
    <location>
        <begin position="1702"/>
        <end position="1714"/>
    </location>
</feature>
<feature type="compositionally biased region" description="Low complexity" evidence="7">
    <location>
        <begin position="1050"/>
        <end position="1071"/>
    </location>
</feature>
<keyword evidence="6" id="KW-0131">Cell cycle</keyword>
<feature type="region of interest" description="Disordered" evidence="7">
    <location>
        <begin position="1817"/>
        <end position="1846"/>
    </location>
</feature>
<reference evidence="9" key="2">
    <citation type="submission" date="2025-09" db="UniProtKB">
        <authorList>
            <consortium name="Ensembl"/>
        </authorList>
    </citation>
    <scope>IDENTIFICATION</scope>
</reference>
<dbReference type="SUPFAM" id="SSF48371">
    <property type="entry name" value="ARM repeat"/>
    <property type="match status" value="1"/>
</dbReference>
<feature type="compositionally biased region" description="Basic and acidic residues" evidence="7">
    <location>
        <begin position="1516"/>
        <end position="1532"/>
    </location>
</feature>
<dbReference type="CDD" id="cd14267">
    <property type="entry name" value="Rif1_CTD_C-II_like"/>
    <property type="match status" value="1"/>
</dbReference>
<feature type="compositionally biased region" description="Basic and acidic residues" evidence="7">
    <location>
        <begin position="1158"/>
        <end position="1167"/>
    </location>
</feature>
<evidence type="ECO:0000256" key="4">
    <source>
        <dbReference type="ARBA" id="ARBA00022895"/>
    </source>
</evidence>
<evidence type="ECO:0000256" key="3">
    <source>
        <dbReference type="ARBA" id="ARBA00022454"/>
    </source>
</evidence>
<keyword evidence="5" id="KW-0539">Nucleus</keyword>
<dbReference type="GO" id="GO:0000723">
    <property type="term" value="P:telomere maintenance"/>
    <property type="evidence" value="ECO:0007669"/>
    <property type="project" value="TreeGrafter"/>
</dbReference>
<name>A0A8C3JQJ9_9CHAR</name>
<feature type="domain" description="Telomere-associated protein Rif1 N-terminal" evidence="8">
    <location>
        <begin position="39"/>
        <end position="335"/>
    </location>
</feature>
<dbReference type="GO" id="GO:0005634">
    <property type="term" value="C:nucleus"/>
    <property type="evidence" value="ECO:0007669"/>
    <property type="project" value="UniProtKB-SubCell"/>
</dbReference>
<feature type="compositionally biased region" description="Polar residues" evidence="7">
    <location>
        <begin position="1817"/>
        <end position="1832"/>
    </location>
</feature>
<feature type="compositionally biased region" description="Basic and acidic residues" evidence="7">
    <location>
        <begin position="1412"/>
        <end position="1423"/>
    </location>
</feature>
<reference evidence="9" key="1">
    <citation type="submission" date="2025-08" db="UniProtKB">
        <authorList>
            <consortium name="Ensembl"/>
        </authorList>
    </citation>
    <scope>IDENTIFICATION</scope>
</reference>
<feature type="compositionally biased region" description="Polar residues" evidence="7">
    <location>
        <begin position="1246"/>
        <end position="1264"/>
    </location>
</feature>
<evidence type="ECO:0000256" key="2">
    <source>
        <dbReference type="ARBA" id="ARBA00004574"/>
    </source>
</evidence>
<dbReference type="Pfam" id="PF12231">
    <property type="entry name" value="Rif1_N"/>
    <property type="match status" value="1"/>
</dbReference>
<keyword evidence="3" id="KW-0158">Chromosome</keyword>
<dbReference type="Proteomes" id="UP000694419">
    <property type="component" value="Unplaced"/>
</dbReference>
<feature type="compositionally biased region" description="Basic and acidic residues" evidence="7">
    <location>
        <begin position="1285"/>
        <end position="1315"/>
    </location>
</feature>
<feature type="compositionally biased region" description="Polar residues" evidence="7">
    <location>
        <begin position="1175"/>
        <end position="1192"/>
    </location>
</feature>
<feature type="compositionally biased region" description="Polar residues" evidence="7">
    <location>
        <begin position="1567"/>
        <end position="1611"/>
    </location>
</feature>
<dbReference type="InterPro" id="IPR022031">
    <property type="entry name" value="Rif1_N"/>
</dbReference>
<evidence type="ECO:0000313" key="10">
    <source>
        <dbReference type="Proteomes" id="UP000694419"/>
    </source>
</evidence>
<evidence type="ECO:0000256" key="5">
    <source>
        <dbReference type="ARBA" id="ARBA00023242"/>
    </source>
</evidence>
<feature type="compositionally biased region" description="Polar residues" evidence="7">
    <location>
        <begin position="1491"/>
        <end position="1513"/>
    </location>
</feature>
<evidence type="ECO:0000259" key="8">
    <source>
        <dbReference type="Pfam" id="PF12231"/>
    </source>
</evidence>
<feature type="compositionally biased region" description="Polar residues" evidence="7">
    <location>
        <begin position="1426"/>
        <end position="1439"/>
    </location>
</feature>
<feature type="compositionally biased region" description="Basic and acidic residues" evidence="7">
    <location>
        <begin position="1227"/>
        <end position="1239"/>
    </location>
</feature>
<protein>
    <submittedName>
        <fullName evidence="9">Replication timing regulatory factor 1</fullName>
    </submittedName>
</protein>
<evidence type="ECO:0000256" key="6">
    <source>
        <dbReference type="ARBA" id="ARBA00023306"/>
    </source>
</evidence>
<keyword evidence="4" id="KW-0779">Telomere</keyword>
<dbReference type="Ensembl" id="ENSCPGT00000012658.1">
    <property type="protein sequence ID" value="ENSCPGP00000011547.1"/>
    <property type="gene ID" value="ENSCPGG00000007696.1"/>
</dbReference>
<feature type="compositionally biased region" description="Basic and acidic residues" evidence="7">
    <location>
        <begin position="1126"/>
        <end position="1143"/>
    </location>
</feature>
<evidence type="ECO:0000256" key="1">
    <source>
        <dbReference type="ARBA" id="ARBA00004123"/>
    </source>
</evidence>
<dbReference type="PANTHER" id="PTHR22928">
    <property type="entry name" value="TELOMERE-ASSOCIATED PROTEIN RIF1"/>
    <property type="match status" value="1"/>
</dbReference>
<comment type="subcellular location">
    <subcellularLocation>
        <location evidence="2">Chromosome</location>
        <location evidence="2">Telomere</location>
    </subcellularLocation>
    <subcellularLocation>
        <location evidence="1">Nucleus</location>
    </subcellularLocation>
</comment>
<organism evidence="9 10">
    <name type="scientific">Calidris pygmaea</name>
    <name type="common">Spoon-billed sandpiper</name>
    <dbReference type="NCBI Taxonomy" id="425635"/>
    <lineage>
        <taxon>Eukaryota</taxon>
        <taxon>Metazoa</taxon>
        <taxon>Chordata</taxon>
        <taxon>Craniata</taxon>
        <taxon>Vertebrata</taxon>
        <taxon>Euteleostomi</taxon>
        <taxon>Archelosauria</taxon>
        <taxon>Archosauria</taxon>
        <taxon>Dinosauria</taxon>
        <taxon>Saurischia</taxon>
        <taxon>Theropoda</taxon>
        <taxon>Coelurosauria</taxon>
        <taxon>Aves</taxon>
        <taxon>Neognathae</taxon>
        <taxon>Neoaves</taxon>
        <taxon>Charadriiformes</taxon>
        <taxon>Scolopacidae</taxon>
        <taxon>Calidris</taxon>
    </lineage>
</organism>